<reference evidence="1 2" key="1">
    <citation type="submission" date="2019-06" db="EMBL/GenBank/DDBJ databases">
        <title>WGS assembly of Gossypium darwinii.</title>
        <authorList>
            <person name="Chen Z.J."/>
            <person name="Sreedasyam A."/>
            <person name="Ando A."/>
            <person name="Song Q."/>
            <person name="De L."/>
            <person name="Hulse-Kemp A."/>
            <person name="Ding M."/>
            <person name="Ye W."/>
            <person name="Kirkbride R."/>
            <person name="Jenkins J."/>
            <person name="Plott C."/>
            <person name="Lovell J."/>
            <person name="Lin Y.-M."/>
            <person name="Vaughn R."/>
            <person name="Liu B."/>
            <person name="Li W."/>
            <person name="Simpson S."/>
            <person name="Scheffler B."/>
            <person name="Saski C."/>
            <person name="Grover C."/>
            <person name="Hu G."/>
            <person name="Conover J."/>
            <person name="Carlson J."/>
            <person name="Shu S."/>
            <person name="Boston L."/>
            <person name="Williams M."/>
            <person name="Peterson D."/>
            <person name="Mcgee K."/>
            <person name="Jones D."/>
            <person name="Wendel J."/>
            <person name="Stelly D."/>
            <person name="Grimwood J."/>
            <person name="Schmutz J."/>
        </authorList>
    </citation>
    <scope>NUCLEOTIDE SEQUENCE [LARGE SCALE GENOMIC DNA]</scope>
    <source>
        <strain evidence="1">1808015.09</strain>
    </source>
</reference>
<name>A0A5D2C5W0_GOSDA</name>
<dbReference type="EMBL" id="CM017706">
    <property type="protein sequence ID" value="TYG64078.1"/>
    <property type="molecule type" value="Genomic_DNA"/>
</dbReference>
<sequence>MRESFPRAWVPARVRPIRHPIWKIKRPKALPSIFRRFKSQIPRPIRSEQSRRGFLRRDITGVRSNGRGGSRGFGAEALHACRRNMARRRPGSAATLEVLGFPAADFLCFGLRVFGLDFGLVIWV</sequence>
<accession>A0A5D2C5W0</accession>
<organism evidence="1 2">
    <name type="scientific">Gossypium darwinii</name>
    <name type="common">Darwin's cotton</name>
    <name type="synonym">Gossypium barbadense var. darwinii</name>
    <dbReference type="NCBI Taxonomy" id="34276"/>
    <lineage>
        <taxon>Eukaryota</taxon>
        <taxon>Viridiplantae</taxon>
        <taxon>Streptophyta</taxon>
        <taxon>Embryophyta</taxon>
        <taxon>Tracheophyta</taxon>
        <taxon>Spermatophyta</taxon>
        <taxon>Magnoliopsida</taxon>
        <taxon>eudicotyledons</taxon>
        <taxon>Gunneridae</taxon>
        <taxon>Pentapetalae</taxon>
        <taxon>rosids</taxon>
        <taxon>malvids</taxon>
        <taxon>Malvales</taxon>
        <taxon>Malvaceae</taxon>
        <taxon>Malvoideae</taxon>
        <taxon>Gossypium</taxon>
    </lineage>
</organism>
<gene>
    <name evidence="1" type="ORF">ES288_D06G080200v1</name>
</gene>
<dbReference type="Proteomes" id="UP000323506">
    <property type="component" value="Chromosome D06"/>
</dbReference>
<evidence type="ECO:0000313" key="2">
    <source>
        <dbReference type="Proteomes" id="UP000323506"/>
    </source>
</evidence>
<keyword evidence="2" id="KW-1185">Reference proteome</keyword>
<evidence type="ECO:0000313" key="1">
    <source>
        <dbReference type="EMBL" id="TYG64078.1"/>
    </source>
</evidence>
<proteinExistence type="predicted"/>
<protein>
    <submittedName>
        <fullName evidence="1">Uncharacterized protein</fullName>
    </submittedName>
</protein>
<dbReference type="AlphaFoldDB" id="A0A5D2C5W0"/>